<keyword evidence="4" id="KW-0472">Membrane</keyword>
<evidence type="ECO:0000313" key="5">
    <source>
        <dbReference type="EMBL" id="TKC06495.1"/>
    </source>
</evidence>
<name>A0A4U1CGT2_9SPHI</name>
<protein>
    <submittedName>
        <fullName evidence="5">Efflux RND transporter periplasmic adaptor subunit</fullName>
    </submittedName>
</protein>
<dbReference type="OrthoDB" id="1957187at2"/>
<dbReference type="PANTHER" id="PTHR32347:SF23">
    <property type="entry name" value="BLL5650 PROTEIN"/>
    <property type="match status" value="1"/>
</dbReference>
<organism evidence="5 6">
    <name type="scientific">Pedobacter polaris</name>
    <dbReference type="NCBI Taxonomy" id="2571273"/>
    <lineage>
        <taxon>Bacteria</taxon>
        <taxon>Pseudomonadati</taxon>
        <taxon>Bacteroidota</taxon>
        <taxon>Sphingobacteriia</taxon>
        <taxon>Sphingobacteriales</taxon>
        <taxon>Sphingobacteriaceae</taxon>
        <taxon>Pedobacter</taxon>
    </lineage>
</organism>
<dbReference type="EMBL" id="SWBR01000004">
    <property type="protein sequence ID" value="TKC06495.1"/>
    <property type="molecule type" value="Genomic_DNA"/>
</dbReference>
<keyword evidence="2 3" id="KW-0175">Coiled coil</keyword>
<dbReference type="Gene3D" id="1.10.287.470">
    <property type="entry name" value="Helix hairpin bin"/>
    <property type="match status" value="1"/>
</dbReference>
<dbReference type="Proteomes" id="UP000309488">
    <property type="component" value="Unassembled WGS sequence"/>
</dbReference>
<dbReference type="Gene3D" id="2.40.420.20">
    <property type="match status" value="1"/>
</dbReference>
<accession>A0A4U1CGT2</accession>
<sequence>MDKVIQKKKFSKKTILIIVGAIAFVALVAYGYSLSLNKVYKAEADKITISKVQYGDFEDVVLLNASVVPLTSVIVSSSEGGTVAQIFTENGASVVAGTPLLRIANPNALSNYTASETSITEQINQLRKLRLDLEQNQRVMSQDMMDIENSLRTSTRKYKIDSALFSKKVITKEEFNTSSQDYEYYQGRKTLLKQAVRQENQSRVMQLQQIELSISRMNESLQTIRQNIENMTIKAPVSGRLSSYDPVIGKSYNANEMLGKIDVMQGYKLQAGVDEYYINRVKEGQTAQCEFNGKTYSLTVRKVIPEVTAGQFQVELVFEGKSPDELRRGLSLQVKLTLSDNSKSLLLSQGQFFQSTGGSWVFVVSNGKAIKRNVKIGRKNYLYYEVLEGLQKNEEVITSSYDQFNQYDVIEISK</sequence>
<proteinExistence type="predicted"/>
<keyword evidence="4" id="KW-0812">Transmembrane</keyword>
<reference evidence="5 6" key="1">
    <citation type="submission" date="2019-04" db="EMBL/GenBank/DDBJ databases">
        <title>Pedobacter sp. RP-3-22 sp. nov., isolated from Arctic soil.</title>
        <authorList>
            <person name="Dahal R.H."/>
            <person name="Kim D.-U."/>
        </authorList>
    </citation>
    <scope>NUCLEOTIDE SEQUENCE [LARGE SCALE GENOMIC DNA]</scope>
    <source>
        <strain evidence="5 6">RP-3-22</strain>
    </source>
</reference>
<evidence type="ECO:0000256" key="3">
    <source>
        <dbReference type="SAM" id="Coils"/>
    </source>
</evidence>
<keyword evidence="6" id="KW-1185">Reference proteome</keyword>
<comment type="subcellular location">
    <subcellularLocation>
        <location evidence="1">Cell envelope</location>
    </subcellularLocation>
</comment>
<evidence type="ECO:0000313" key="6">
    <source>
        <dbReference type="Proteomes" id="UP000309488"/>
    </source>
</evidence>
<keyword evidence="4" id="KW-1133">Transmembrane helix</keyword>
<evidence type="ECO:0000256" key="4">
    <source>
        <dbReference type="SAM" id="Phobius"/>
    </source>
</evidence>
<dbReference type="GO" id="GO:0030313">
    <property type="term" value="C:cell envelope"/>
    <property type="evidence" value="ECO:0007669"/>
    <property type="project" value="UniProtKB-SubCell"/>
</dbReference>
<dbReference type="Gene3D" id="2.40.30.170">
    <property type="match status" value="1"/>
</dbReference>
<dbReference type="PANTHER" id="PTHR32347">
    <property type="entry name" value="EFFLUX SYSTEM COMPONENT YKNX-RELATED"/>
    <property type="match status" value="1"/>
</dbReference>
<feature type="coiled-coil region" evidence="3">
    <location>
        <begin position="207"/>
        <end position="234"/>
    </location>
</feature>
<dbReference type="Gene3D" id="2.40.50.100">
    <property type="match status" value="1"/>
</dbReference>
<dbReference type="AlphaFoldDB" id="A0A4U1CGT2"/>
<evidence type="ECO:0000256" key="1">
    <source>
        <dbReference type="ARBA" id="ARBA00004196"/>
    </source>
</evidence>
<feature type="transmembrane region" description="Helical" evidence="4">
    <location>
        <begin position="15"/>
        <end position="32"/>
    </location>
</feature>
<dbReference type="RefSeq" id="WP_136842513.1">
    <property type="nucleotide sequence ID" value="NZ_SWBR01000004.1"/>
</dbReference>
<gene>
    <name evidence="5" type="ORF">FA048_14865</name>
</gene>
<dbReference type="InterPro" id="IPR050465">
    <property type="entry name" value="UPF0194_transport"/>
</dbReference>
<evidence type="ECO:0000256" key="2">
    <source>
        <dbReference type="ARBA" id="ARBA00023054"/>
    </source>
</evidence>
<comment type="caution">
    <text evidence="5">The sequence shown here is derived from an EMBL/GenBank/DDBJ whole genome shotgun (WGS) entry which is preliminary data.</text>
</comment>